<name>A0A250DNH0_9BURK</name>
<dbReference type="KEGG" id="vbo:CKY39_21645"/>
<dbReference type="AlphaFoldDB" id="A0A250DNH0"/>
<dbReference type="InterPro" id="IPR036291">
    <property type="entry name" value="NAD(P)-bd_dom_sf"/>
</dbReference>
<dbReference type="PANTHER" id="PTHR43333:SF1">
    <property type="entry name" value="D-ISOMER SPECIFIC 2-HYDROXYACID DEHYDROGENASE NAD-BINDING DOMAIN-CONTAINING PROTEIN"/>
    <property type="match status" value="1"/>
</dbReference>
<keyword evidence="1" id="KW-0560">Oxidoreductase</keyword>
<evidence type="ECO:0000313" key="4">
    <source>
        <dbReference type="EMBL" id="ATA55539.1"/>
    </source>
</evidence>
<dbReference type="Gene3D" id="3.40.50.720">
    <property type="entry name" value="NAD(P)-binding Rossmann-like Domain"/>
    <property type="match status" value="2"/>
</dbReference>
<sequence>MKAVTPTPRTLLLAGRYSQVFKEPLLACLGPGWVAESWCAEEGTEGLTRKAAVAEILIGSAEWARHAQGLGVEATFAASRRLGLTILPFSGVDWLRSEWVPANSVVCNVSNGSDPIAEYVMGAILNAEIPFREMDAELRQHRWTWGGGSVVGRKHGELQGKTIGLVGYGRIGQRVAQLATAFRMQTIAVSRSPGVSRELNWWRGMEALPTLLAQSDYVLLCVPGGAETLNLIDKDELSRMKSNAILINVARGPVVNEASLFAALQRREIRGAIVDTWYTYPPPSSMVGAPSNLAFETLDNLVMTPHAAGWTDALETRRVETVVRNVHCYLHRKALTDVVIDKRSATSECL</sequence>
<dbReference type="InterPro" id="IPR006140">
    <property type="entry name" value="D-isomer_DH_NAD-bd"/>
</dbReference>
<keyword evidence="2" id="KW-0520">NAD</keyword>
<dbReference type="RefSeq" id="WP_095745892.1">
    <property type="nucleotide sequence ID" value="NZ_CP023284.1"/>
</dbReference>
<evidence type="ECO:0000259" key="3">
    <source>
        <dbReference type="Pfam" id="PF02826"/>
    </source>
</evidence>
<dbReference type="Pfam" id="PF02826">
    <property type="entry name" value="2-Hacid_dh_C"/>
    <property type="match status" value="1"/>
</dbReference>
<evidence type="ECO:0000256" key="2">
    <source>
        <dbReference type="ARBA" id="ARBA00023027"/>
    </source>
</evidence>
<dbReference type="PROSITE" id="PS00671">
    <property type="entry name" value="D_2_HYDROXYACID_DH_3"/>
    <property type="match status" value="1"/>
</dbReference>
<evidence type="ECO:0000313" key="5">
    <source>
        <dbReference type="Proteomes" id="UP000217154"/>
    </source>
</evidence>
<accession>A0A250DNH0</accession>
<dbReference type="InterPro" id="IPR029753">
    <property type="entry name" value="D-isomer_DH_CS"/>
</dbReference>
<protein>
    <recommendedName>
        <fullName evidence="3">D-isomer specific 2-hydroxyacid dehydrogenase NAD-binding domain-containing protein</fullName>
    </recommendedName>
</protein>
<feature type="domain" description="D-isomer specific 2-hydroxyacid dehydrogenase NAD-binding" evidence="3">
    <location>
        <begin position="122"/>
        <end position="308"/>
    </location>
</feature>
<dbReference type="CDD" id="cd12165">
    <property type="entry name" value="2-Hacid_dh_6"/>
    <property type="match status" value="1"/>
</dbReference>
<proteinExistence type="predicted"/>
<evidence type="ECO:0000256" key="1">
    <source>
        <dbReference type="ARBA" id="ARBA00023002"/>
    </source>
</evidence>
<reference evidence="4 5" key="1">
    <citation type="submission" date="2017-09" db="EMBL/GenBank/DDBJ databases">
        <title>The diverse metabolic capabilities of V. boronicumulans make it an excellent choice for continued studies on novel biodegradation.</title>
        <authorList>
            <person name="Sun S."/>
        </authorList>
    </citation>
    <scope>NUCLEOTIDE SEQUENCE [LARGE SCALE GENOMIC DNA]</scope>
    <source>
        <strain evidence="4 5">J1</strain>
    </source>
</reference>
<dbReference type="GO" id="GO:0016616">
    <property type="term" value="F:oxidoreductase activity, acting on the CH-OH group of donors, NAD or NADP as acceptor"/>
    <property type="evidence" value="ECO:0007669"/>
    <property type="project" value="UniProtKB-ARBA"/>
</dbReference>
<gene>
    <name evidence="4" type="ORF">CKY39_21645</name>
</gene>
<dbReference type="Proteomes" id="UP000217154">
    <property type="component" value="Chromosome"/>
</dbReference>
<dbReference type="SUPFAM" id="SSF51735">
    <property type="entry name" value="NAD(P)-binding Rossmann-fold domains"/>
    <property type="match status" value="1"/>
</dbReference>
<organism evidence="4 5">
    <name type="scientific">Variovorax boronicumulans</name>
    <dbReference type="NCBI Taxonomy" id="436515"/>
    <lineage>
        <taxon>Bacteria</taxon>
        <taxon>Pseudomonadati</taxon>
        <taxon>Pseudomonadota</taxon>
        <taxon>Betaproteobacteria</taxon>
        <taxon>Burkholderiales</taxon>
        <taxon>Comamonadaceae</taxon>
        <taxon>Variovorax</taxon>
    </lineage>
</organism>
<dbReference type="PANTHER" id="PTHR43333">
    <property type="entry name" value="2-HACID_DH_C DOMAIN-CONTAINING PROTEIN"/>
    <property type="match status" value="1"/>
</dbReference>
<dbReference type="GO" id="GO:0051287">
    <property type="term" value="F:NAD binding"/>
    <property type="evidence" value="ECO:0007669"/>
    <property type="project" value="InterPro"/>
</dbReference>
<dbReference type="EMBL" id="CP023284">
    <property type="protein sequence ID" value="ATA55539.1"/>
    <property type="molecule type" value="Genomic_DNA"/>
</dbReference>